<dbReference type="VEuPathDB" id="AmoebaDB:DICPUDRAFT_160418"/>
<dbReference type="KEGG" id="dpp:DICPUDRAFT_160418"/>
<dbReference type="EMBL" id="GL871707">
    <property type="protein sequence ID" value="EGC28270.1"/>
    <property type="molecule type" value="Genomic_DNA"/>
</dbReference>
<gene>
    <name evidence="2" type="ORF">DICPUDRAFT_160418</name>
</gene>
<keyword evidence="1" id="KW-0812">Transmembrane</keyword>
<keyword evidence="3" id="KW-1185">Reference proteome</keyword>
<proteinExistence type="predicted"/>
<protein>
    <submittedName>
        <fullName evidence="2">Uncharacterized protein</fullName>
    </submittedName>
</protein>
<dbReference type="InParanoid" id="F1A6B0"/>
<name>F1A6B0_DICPU</name>
<evidence type="ECO:0000313" key="2">
    <source>
        <dbReference type="EMBL" id="EGC28270.1"/>
    </source>
</evidence>
<dbReference type="Proteomes" id="UP000001064">
    <property type="component" value="Unassembled WGS sequence"/>
</dbReference>
<evidence type="ECO:0000313" key="3">
    <source>
        <dbReference type="Proteomes" id="UP000001064"/>
    </source>
</evidence>
<keyword evidence="1" id="KW-1133">Transmembrane helix</keyword>
<sequence>MFNYKIINLHPHRHSSGTSSSAAFISSIRLGPRHYHHHQHPHRHSSWPSELSSASSPAFILVLSIIIIISILTGIRLGPQHYYHHQHSFWSSSSSPPSSAFITISIPHHQHQLS</sequence>
<dbReference type="AlphaFoldDB" id="F1A6B0"/>
<feature type="transmembrane region" description="Helical" evidence="1">
    <location>
        <begin position="58"/>
        <end position="78"/>
    </location>
</feature>
<dbReference type="GeneID" id="10511309"/>
<keyword evidence="1" id="KW-0472">Membrane</keyword>
<organism evidence="2 3">
    <name type="scientific">Dictyostelium purpureum</name>
    <name type="common">Slime mold</name>
    <dbReference type="NCBI Taxonomy" id="5786"/>
    <lineage>
        <taxon>Eukaryota</taxon>
        <taxon>Amoebozoa</taxon>
        <taxon>Evosea</taxon>
        <taxon>Eumycetozoa</taxon>
        <taxon>Dictyostelia</taxon>
        <taxon>Dictyosteliales</taxon>
        <taxon>Dictyosteliaceae</taxon>
        <taxon>Dictyostelium</taxon>
    </lineage>
</organism>
<reference evidence="3" key="1">
    <citation type="journal article" date="2011" name="Genome Biol.">
        <title>Comparative genomics of the social amoebae Dictyostelium discoideum and Dictyostelium purpureum.</title>
        <authorList>
            <consortium name="US DOE Joint Genome Institute (JGI-PGF)"/>
            <person name="Sucgang R."/>
            <person name="Kuo A."/>
            <person name="Tian X."/>
            <person name="Salerno W."/>
            <person name="Parikh A."/>
            <person name="Feasley C.L."/>
            <person name="Dalin E."/>
            <person name="Tu H."/>
            <person name="Huang E."/>
            <person name="Barry K."/>
            <person name="Lindquist E."/>
            <person name="Shapiro H."/>
            <person name="Bruce D."/>
            <person name="Schmutz J."/>
            <person name="Salamov A."/>
            <person name="Fey P."/>
            <person name="Gaudet P."/>
            <person name="Anjard C."/>
            <person name="Babu M.M."/>
            <person name="Basu S."/>
            <person name="Bushmanova Y."/>
            <person name="van der Wel H."/>
            <person name="Katoh-Kurasawa M."/>
            <person name="Dinh C."/>
            <person name="Coutinho P.M."/>
            <person name="Saito T."/>
            <person name="Elias M."/>
            <person name="Schaap P."/>
            <person name="Kay R.R."/>
            <person name="Henrissat B."/>
            <person name="Eichinger L."/>
            <person name="Rivero F."/>
            <person name="Putnam N.H."/>
            <person name="West C.M."/>
            <person name="Loomis W.F."/>
            <person name="Chisholm R.L."/>
            <person name="Shaulsky G."/>
            <person name="Strassmann J.E."/>
            <person name="Queller D.C."/>
            <person name="Kuspa A."/>
            <person name="Grigoriev I.V."/>
        </authorList>
    </citation>
    <scope>NUCLEOTIDE SEQUENCE [LARGE SCALE GENOMIC DNA]</scope>
    <source>
        <strain evidence="3">QSDP1</strain>
    </source>
</reference>
<dbReference type="RefSeq" id="XP_003295203.1">
    <property type="nucleotide sequence ID" value="XM_003295155.1"/>
</dbReference>
<accession>F1A6B0</accession>
<evidence type="ECO:0000256" key="1">
    <source>
        <dbReference type="SAM" id="Phobius"/>
    </source>
</evidence>